<keyword evidence="1" id="KW-0812">Transmembrane</keyword>
<gene>
    <name evidence="2" type="ORF">SEVIR_9G397500v2</name>
</gene>
<keyword evidence="1" id="KW-1133">Transmembrane helix</keyword>
<dbReference type="EMBL" id="CM016560">
    <property type="protein sequence ID" value="TKV95958.1"/>
    <property type="molecule type" value="Genomic_DNA"/>
</dbReference>
<organism evidence="2 3">
    <name type="scientific">Setaria viridis</name>
    <name type="common">Green bristlegrass</name>
    <name type="synonym">Setaria italica subsp. viridis</name>
    <dbReference type="NCBI Taxonomy" id="4556"/>
    <lineage>
        <taxon>Eukaryota</taxon>
        <taxon>Viridiplantae</taxon>
        <taxon>Streptophyta</taxon>
        <taxon>Embryophyta</taxon>
        <taxon>Tracheophyta</taxon>
        <taxon>Spermatophyta</taxon>
        <taxon>Magnoliopsida</taxon>
        <taxon>Liliopsida</taxon>
        <taxon>Poales</taxon>
        <taxon>Poaceae</taxon>
        <taxon>PACMAD clade</taxon>
        <taxon>Panicoideae</taxon>
        <taxon>Panicodae</taxon>
        <taxon>Paniceae</taxon>
        <taxon>Cenchrinae</taxon>
        <taxon>Setaria</taxon>
    </lineage>
</organism>
<evidence type="ECO:0000313" key="2">
    <source>
        <dbReference type="EMBL" id="TKV95958.1"/>
    </source>
</evidence>
<sequence length="81" mass="9248">MASKGILEFIVFALVFILFVAHQKIRILDGCRDSIRKRGRYIGPNLDCKNTCRNTDMPCVCRILTPIDEVSISARKRLAYC</sequence>
<evidence type="ECO:0000313" key="3">
    <source>
        <dbReference type="Proteomes" id="UP000298652"/>
    </source>
</evidence>
<accession>A0A4U6T654</accession>
<keyword evidence="1" id="KW-0472">Membrane</keyword>
<name>A0A4U6T654_SETVI</name>
<dbReference type="Gramene" id="TKV95958">
    <property type="protein sequence ID" value="TKV95958"/>
    <property type="gene ID" value="SEVIR_9G397500v2"/>
</dbReference>
<dbReference type="AlphaFoldDB" id="A0A4U6T654"/>
<reference evidence="2" key="1">
    <citation type="submission" date="2019-03" db="EMBL/GenBank/DDBJ databases">
        <title>WGS assembly of Setaria viridis.</title>
        <authorList>
            <person name="Huang P."/>
            <person name="Jenkins J."/>
            <person name="Grimwood J."/>
            <person name="Barry K."/>
            <person name="Healey A."/>
            <person name="Mamidi S."/>
            <person name="Sreedasyam A."/>
            <person name="Shu S."/>
            <person name="Feldman M."/>
            <person name="Wu J."/>
            <person name="Yu Y."/>
            <person name="Chen C."/>
            <person name="Johnson J."/>
            <person name="Rokhsar D."/>
            <person name="Baxter I."/>
            <person name="Schmutz J."/>
            <person name="Brutnell T."/>
            <person name="Kellogg E."/>
        </authorList>
    </citation>
    <scope>NUCLEOTIDE SEQUENCE [LARGE SCALE GENOMIC DNA]</scope>
</reference>
<dbReference type="Proteomes" id="UP000298652">
    <property type="component" value="Chromosome 9"/>
</dbReference>
<keyword evidence="3" id="KW-1185">Reference proteome</keyword>
<feature type="transmembrane region" description="Helical" evidence="1">
    <location>
        <begin position="6"/>
        <end position="22"/>
    </location>
</feature>
<proteinExistence type="predicted"/>
<evidence type="ECO:0000256" key="1">
    <source>
        <dbReference type="SAM" id="Phobius"/>
    </source>
</evidence>
<protein>
    <recommendedName>
        <fullName evidence="4">Bifunctional inhibitor/plant lipid transfer protein/seed storage helical domain-containing protein</fullName>
    </recommendedName>
</protein>
<evidence type="ECO:0008006" key="4">
    <source>
        <dbReference type="Google" id="ProtNLM"/>
    </source>
</evidence>